<sequence length="264" mass="30545">MKSMSINLTDLIRKYSRIILQIAFFSCLIFKFEYGVAIWILISLLSMFLGRIYCGFFCTWGTYQEWIGMLGKKIFKHKFDTFIPKKVDNVLSCFRYVVMIAYAFFAESFFTSKIVANLGGPNTDALVNIIFSRKIVTVSVIISLFIFTILSLLINRPYCKYLCHGSVEAGALSFAKIFKLRRNPNICVNCHKCENVCPMNVPITKMETVYDRYCISCFQCIGDRGCPKKDALYLDMHPIKTFLKEKNKKYSKEDKINHVVQKDI</sequence>
<dbReference type="AlphaFoldDB" id="A0A0A7HJ45"/>
<reference evidence="8" key="1">
    <citation type="submission" date="2014-07" db="EMBL/GenBank/DDBJ databases">
        <title>Clostridium tyrobutyricum BAS7.</title>
        <authorList>
            <person name="Kim S."/>
            <person name="Choi O."/>
            <person name="Woo H.M."/>
            <person name="Sang B.-I."/>
            <person name="Um Y."/>
        </authorList>
    </citation>
    <scope>NUCLEOTIDE SEQUENCE</scope>
    <source>
        <strain evidence="8">BAS7</strain>
    </source>
</reference>
<keyword evidence="2" id="KW-0004">4Fe-4S</keyword>
<dbReference type="PROSITE" id="PS51379">
    <property type="entry name" value="4FE4S_FER_2"/>
    <property type="match status" value="1"/>
</dbReference>
<evidence type="ECO:0000313" key="8">
    <source>
        <dbReference type="EMBL" id="AIZ03680.1"/>
    </source>
</evidence>
<evidence type="ECO:0000256" key="4">
    <source>
        <dbReference type="ARBA" id="ARBA00022982"/>
    </source>
</evidence>
<evidence type="ECO:0000256" key="2">
    <source>
        <dbReference type="ARBA" id="ARBA00022485"/>
    </source>
</evidence>
<evidence type="ECO:0000256" key="1">
    <source>
        <dbReference type="ARBA" id="ARBA00022448"/>
    </source>
</evidence>
<organism evidence="8">
    <name type="scientific">Clostridium tyrobutyricum</name>
    <dbReference type="NCBI Taxonomy" id="1519"/>
    <lineage>
        <taxon>Bacteria</taxon>
        <taxon>Bacillati</taxon>
        <taxon>Bacillota</taxon>
        <taxon>Clostridia</taxon>
        <taxon>Eubacteriales</taxon>
        <taxon>Clostridiaceae</taxon>
        <taxon>Clostridium</taxon>
    </lineage>
</organism>
<keyword evidence="4" id="KW-0249">Electron transport</keyword>
<feature type="domain" description="4Fe-4S ferredoxin-type" evidence="7">
    <location>
        <begin position="178"/>
        <end position="207"/>
    </location>
</feature>
<dbReference type="Pfam" id="PF12801">
    <property type="entry name" value="Fer4_5"/>
    <property type="match status" value="2"/>
</dbReference>
<accession>A0A0A7HJ45</accession>
<dbReference type="PANTHER" id="PTHR30176">
    <property type="entry name" value="FERREDOXIN-TYPE PROTEIN NAPH"/>
    <property type="match status" value="1"/>
</dbReference>
<evidence type="ECO:0000259" key="7">
    <source>
        <dbReference type="PROSITE" id="PS51379"/>
    </source>
</evidence>
<dbReference type="EMBL" id="KM108016">
    <property type="protein sequence ID" value="AIZ03680.1"/>
    <property type="molecule type" value="Genomic_DNA"/>
</dbReference>
<dbReference type="SUPFAM" id="SSF54862">
    <property type="entry name" value="4Fe-4S ferredoxins"/>
    <property type="match status" value="1"/>
</dbReference>
<name>A0A0A7HJ45_CLOTY</name>
<dbReference type="GO" id="GO:0051539">
    <property type="term" value="F:4 iron, 4 sulfur cluster binding"/>
    <property type="evidence" value="ECO:0007669"/>
    <property type="project" value="UniProtKB-KW"/>
</dbReference>
<dbReference type="InterPro" id="IPR017900">
    <property type="entry name" value="4Fe4S_Fe_S_CS"/>
</dbReference>
<gene>
    <name evidence="8" type="primary">napH</name>
    <name evidence="8" type="ORF">CTB_04450</name>
</gene>
<dbReference type="GO" id="GO:0005886">
    <property type="term" value="C:plasma membrane"/>
    <property type="evidence" value="ECO:0007669"/>
    <property type="project" value="TreeGrafter"/>
</dbReference>
<evidence type="ECO:0000256" key="5">
    <source>
        <dbReference type="ARBA" id="ARBA00023004"/>
    </source>
</evidence>
<keyword evidence="1" id="KW-0813">Transport</keyword>
<dbReference type="PATRIC" id="fig|1519.11.peg.1135"/>
<dbReference type="PANTHER" id="PTHR30176:SF3">
    <property type="entry name" value="FERREDOXIN-TYPE PROTEIN NAPH"/>
    <property type="match status" value="1"/>
</dbReference>
<evidence type="ECO:0000256" key="3">
    <source>
        <dbReference type="ARBA" id="ARBA00022723"/>
    </source>
</evidence>
<keyword evidence="6" id="KW-0411">Iron-sulfur</keyword>
<keyword evidence="5" id="KW-0408">Iron</keyword>
<dbReference type="InterPro" id="IPR017896">
    <property type="entry name" value="4Fe4S_Fe-S-bd"/>
</dbReference>
<dbReference type="KEGG" id="ctyk:CTK_C11400"/>
<dbReference type="GO" id="GO:0046872">
    <property type="term" value="F:metal ion binding"/>
    <property type="evidence" value="ECO:0007669"/>
    <property type="project" value="UniProtKB-KW"/>
</dbReference>
<evidence type="ECO:0000256" key="6">
    <source>
        <dbReference type="ARBA" id="ARBA00023014"/>
    </source>
</evidence>
<protein>
    <recommendedName>
        <fullName evidence="7">4Fe-4S ferredoxin-type domain-containing protein</fullName>
    </recommendedName>
</protein>
<dbReference type="PROSITE" id="PS00198">
    <property type="entry name" value="4FE4S_FER_1"/>
    <property type="match status" value="1"/>
</dbReference>
<dbReference type="InterPro" id="IPR051684">
    <property type="entry name" value="Electron_Trans/Redox"/>
</dbReference>
<keyword evidence="3" id="KW-0479">Metal-binding</keyword>
<proteinExistence type="predicted"/>